<keyword evidence="4" id="KW-0010">Activator</keyword>
<dbReference type="PANTHER" id="PTHR45750:SF3">
    <property type="entry name" value="HISTONE ACETYLTRANSFERASE"/>
    <property type="match status" value="1"/>
</dbReference>
<gene>
    <name evidence="7" type="ORF">BLNAU_5893</name>
</gene>
<dbReference type="InterPro" id="IPR000182">
    <property type="entry name" value="GNAT_dom"/>
</dbReference>
<comment type="similarity">
    <text evidence="2">Belongs to the acetyltransferase family. GCN5 subfamily.</text>
</comment>
<dbReference type="PROSITE" id="PS51186">
    <property type="entry name" value="GNAT"/>
    <property type="match status" value="1"/>
</dbReference>
<dbReference type="InterPro" id="IPR037800">
    <property type="entry name" value="GCN5"/>
</dbReference>
<organism evidence="7 8">
    <name type="scientific">Blattamonas nauphoetae</name>
    <dbReference type="NCBI Taxonomy" id="2049346"/>
    <lineage>
        <taxon>Eukaryota</taxon>
        <taxon>Metamonada</taxon>
        <taxon>Preaxostyla</taxon>
        <taxon>Oxymonadida</taxon>
        <taxon>Blattamonas</taxon>
    </lineage>
</organism>
<dbReference type="PANTHER" id="PTHR45750">
    <property type="entry name" value="GH11602P"/>
    <property type="match status" value="1"/>
</dbReference>
<dbReference type="Pfam" id="PF00583">
    <property type="entry name" value="Acetyltransf_1"/>
    <property type="match status" value="1"/>
</dbReference>
<proteinExistence type="inferred from homology"/>
<dbReference type="Pfam" id="PF00439">
    <property type="entry name" value="Bromodomain"/>
    <property type="match status" value="1"/>
</dbReference>
<sequence>MNTKMTYLPSKATTPSYSLEPSSYYLQKQTDLRELEAKSELFILVCSTSHSTTNSSRPIVSHETVVPAEDIVYLHSLSQLISRQLPKMPKQHIFKLVFDSDHLSIIAVTNKTHVIGGITIHVSVERALGEIAFCVVAQDFQQRGLGHRLMLHAKQLSQQLGLTALLTYADHTANGFFQKQGFNHVIRTSRERWAQWITDYDGATLMEYEINPFLDYLHVIDLLKEIRTSLLQRFISLPVVENAQKFWPSKAIDLHSRVLLNQKLAHFYEYILQQSSSIWPFLEPIFPDECIIPYSPAISLDLTQIRNRLRQQKWYNSSSSFRADLDYMISSVEKTTPRNSEGYRCVQRFQAWLEKAWVEHFP</sequence>
<evidence type="ECO:0000313" key="7">
    <source>
        <dbReference type="EMBL" id="KAK2959098.1"/>
    </source>
</evidence>
<dbReference type="InterPro" id="IPR016181">
    <property type="entry name" value="Acyl_CoA_acyltransferase"/>
</dbReference>
<dbReference type="GO" id="GO:0061733">
    <property type="term" value="F:protein-lysine-acetyltransferase activity"/>
    <property type="evidence" value="ECO:0007669"/>
    <property type="project" value="UniProtKB-EC"/>
</dbReference>
<evidence type="ECO:0000256" key="4">
    <source>
        <dbReference type="ARBA" id="ARBA00023159"/>
    </source>
</evidence>
<comment type="caution">
    <text evidence="7">The sequence shown here is derived from an EMBL/GenBank/DDBJ whole genome shotgun (WGS) entry which is preliminary data.</text>
</comment>
<keyword evidence="5" id="KW-0539">Nucleus</keyword>
<keyword evidence="3" id="KW-0103">Bromodomain</keyword>
<dbReference type="InterPro" id="IPR001487">
    <property type="entry name" value="Bromodomain"/>
</dbReference>
<dbReference type="CDD" id="cd04301">
    <property type="entry name" value="NAT_SF"/>
    <property type="match status" value="1"/>
</dbReference>
<dbReference type="Proteomes" id="UP001281761">
    <property type="component" value="Unassembled WGS sequence"/>
</dbReference>
<evidence type="ECO:0000256" key="5">
    <source>
        <dbReference type="ARBA" id="ARBA00023242"/>
    </source>
</evidence>
<evidence type="ECO:0000256" key="3">
    <source>
        <dbReference type="ARBA" id="ARBA00023117"/>
    </source>
</evidence>
<feature type="domain" description="N-acetyltransferase" evidence="6">
    <location>
        <begin position="63"/>
        <end position="211"/>
    </location>
</feature>
<evidence type="ECO:0000259" key="6">
    <source>
        <dbReference type="PROSITE" id="PS51186"/>
    </source>
</evidence>
<dbReference type="EMBL" id="JARBJD010000032">
    <property type="protein sequence ID" value="KAK2959098.1"/>
    <property type="molecule type" value="Genomic_DNA"/>
</dbReference>
<evidence type="ECO:0000313" key="8">
    <source>
        <dbReference type="Proteomes" id="UP001281761"/>
    </source>
</evidence>
<dbReference type="Gene3D" id="3.40.630.30">
    <property type="match status" value="1"/>
</dbReference>
<dbReference type="SMART" id="SM00297">
    <property type="entry name" value="BROMO"/>
    <property type="match status" value="1"/>
</dbReference>
<keyword evidence="7" id="KW-0808">Transferase</keyword>
<comment type="subcellular location">
    <subcellularLocation>
        <location evidence="1">Nucleus</location>
    </subcellularLocation>
</comment>
<dbReference type="InterPro" id="IPR036427">
    <property type="entry name" value="Bromodomain-like_sf"/>
</dbReference>
<name>A0ABQ9Y5S1_9EUKA</name>
<dbReference type="SUPFAM" id="SSF55729">
    <property type="entry name" value="Acyl-CoA N-acyltransferases (Nat)"/>
    <property type="match status" value="1"/>
</dbReference>
<dbReference type="Gene3D" id="1.20.920.10">
    <property type="entry name" value="Bromodomain-like"/>
    <property type="match status" value="1"/>
</dbReference>
<dbReference type="SUPFAM" id="SSF47370">
    <property type="entry name" value="Bromodomain"/>
    <property type="match status" value="1"/>
</dbReference>
<accession>A0ABQ9Y5S1</accession>
<keyword evidence="8" id="KW-1185">Reference proteome</keyword>
<reference evidence="7 8" key="1">
    <citation type="journal article" date="2022" name="bioRxiv">
        <title>Genomics of Preaxostyla Flagellates Illuminates Evolutionary Transitions and the Path Towards Mitochondrial Loss.</title>
        <authorList>
            <person name="Novak L.V.F."/>
            <person name="Treitli S.C."/>
            <person name="Pyrih J."/>
            <person name="Halakuc P."/>
            <person name="Pipaliya S.V."/>
            <person name="Vacek V."/>
            <person name="Brzon O."/>
            <person name="Soukal P."/>
            <person name="Eme L."/>
            <person name="Dacks J.B."/>
            <person name="Karnkowska A."/>
            <person name="Elias M."/>
            <person name="Hampl V."/>
        </authorList>
    </citation>
    <scope>NUCLEOTIDE SEQUENCE [LARGE SCALE GENOMIC DNA]</scope>
    <source>
        <strain evidence="7">NAU3</strain>
        <tissue evidence="7">Gut</tissue>
    </source>
</reference>
<keyword evidence="7" id="KW-0012">Acyltransferase</keyword>
<protein>
    <submittedName>
        <fullName evidence="7">Histone acetyltransferase GCN5</fullName>
        <ecNumber evidence="7">2.3.1.48</ecNumber>
    </submittedName>
</protein>
<evidence type="ECO:0000256" key="1">
    <source>
        <dbReference type="ARBA" id="ARBA00004123"/>
    </source>
</evidence>
<evidence type="ECO:0000256" key="2">
    <source>
        <dbReference type="ARBA" id="ARBA00008607"/>
    </source>
</evidence>
<dbReference type="EC" id="2.3.1.48" evidence="7"/>